<evidence type="ECO:0000256" key="15">
    <source>
        <dbReference type="ARBA" id="ARBA00030824"/>
    </source>
</evidence>
<evidence type="ECO:0000313" key="20">
    <source>
        <dbReference type="Proteomes" id="UP000250572"/>
    </source>
</evidence>
<evidence type="ECO:0000256" key="3">
    <source>
        <dbReference type="ARBA" id="ARBA00006735"/>
    </source>
</evidence>
<dbReference type="PROSITE" id="PS51034">
    <property type="entry name" value="ZP_2"/>
    <property type="match status" value="1"/>
</dbReference>
<keyword evidence="7" id="KW-0272">Extracellular matrix</keyword>
<evidence type="ECO:0000256" key="9">
    <source>
        <dbReference type="ARBA" id="ARBA00022692"/>
    </source>
</evidence>
<organism evidence="19 20">
    <name type="scientific">Gambusia affinis</name>
    <name type="common">Western mosquitofish</name>
    <name type="synonym">Heterandria affinis</name>
    <dbReference type="NCBI Taxonomy" id="33528"/>
    <lineage>
        <taxon>Eukaryota</taxon>
        <taxon>Metazoa</taxon>
        <taxon>Chordata</taxon>
        <taxon>Craniata</taxon>
        <taxon>Vertebrata</taxon>
        <taxon>Euteleostomi</taxon>
        <taxon>Actinopterygii</taxon>
        <taxon>Neopterygii</taxon>
        <taxon>Teleostei</taxon>
        <taxon>Neoteleostei</taxon>
        <taxon>Acanthomorphata</taxon>
        <taxon>Ovalentaria</taxon>
        <taxon>Atherinomorphae</taxon>
        <taxon>Cyprinodontiformes</taxon>
        <taxon>Poeciliidae</taxon>
        <taxon>Poeciliinae</taxon>
        <taxon>Gambusia</taxon>
    </lineage>
</organism>
<gene>
    <name evidence="19" type="ORF">CCH79_00018555</name>
</gene>
<keyword evidence="8" id="KW-0165">Cleavage on pair of basic residues</keyword>
<evidence type="ECO:0000256" key="13">
    <source>
        <dbReference type="ARBA" id="ARBA00023157"/>
    </source>
</evidence>
<evidence type="ECO:0000256" key="12">
    <source>
        <dbReference type="ARBA" id="ARBA00023136"/>
    </source>
</evidence>
<evidence type="ECO:0000256" key="5">
    <source>
        <dbReference type="ARBA" id="ARBA00022475"/>
    </source>
</evidence>
<feature type="chain" id="PRO_5016378145" description="Zona pellucida sperm-binding protein 3" evidence="17">
    <location>
        <begin position="18"/>
        <end position="637"/>
    </location>
</feature>
<evidence type="ECO:0000259" key="18">
    <source>
        <dbReference type="PROSITE" id="PS51034"/>
    </source>
</evidence>
<dbReference type="GO" id="GO:0005886">
    <property type="term" value="C:plasma membrane"/>
    <property type="evidence" value="ECO:0007669"/>
    <property type="project" value="UniProtKB-SubCell"/>
</dbReference>
<comment type="similarity">
    <text evidence="3">Belongs to the ZP domain family. ZPC subfamily.</text>
</comment>
<feature type="signal peptide" evidence="17">
    <location>
        <begin position="1"/>
        <end position="17"/>
    </location>
</feature>
<dbReference type="GO" id="GO:0035803">
    <property type="term" value="P:egg coat formation"/>
    <property type="evidence" value="ECO:0007669"/>
    <property type="project" value="TreeGrafter"/>
</dbReference>
<keyword evidence="20" id="KW-1185">Reference proteome</keyword>
<keyword evidence="11" id="KW-1133">Transmembrane helix</keyword>
<evidence type="ECO:0000256" key="7">
    <source>
        <dbReference type="ARBA" id="ARBA00022530"/>
    </source>
</evidence>
<dbReference type="GO" id="GO:2000344">
    <property type="term" value="P:positive regulation of acrosome reaction"/>
    <property type="evidence" value="ECO:0007669"/>
    <property type="project" value="TreeGrafter"/>
</dbReference>
<dbReference type="InterPro" id="IPR055355">
    <property type="entry name" value="ZP-C"/>
</dbReference>
<evidence type="ECO:0000256" key="10">
    <source>
        <dbReference type="ARBA" id="ARBA00022729"/>
    </source>
</evidence>
<dbReference type="InterPro" id="IPR055356">
    <property type="entry name" value="ZP-N"/>
</dbReference>
<sequence length="637" mass="69142">MVLLLLLLLCARQSVQSPNRTAPLQPRAQTATLLQHSYLSLPMYLDGDLPLIRKDFFSPARGSGQGGLPRPVRELLLPVWPRAGGPPSVSGAAVNTSCERNRMQLQVERSVLGSGEPGSHLKLGTCGVSRSTEDRLYFEYDLRMCGTKRTMINNRMVYFNMLHYDPPKPKGPIRRTAPFSVPVACSFNRFVYLYKVGYSPKIQMWKFLKKLKNVVKFVLTPTNAQWKKLSGSDHFLLGEPVFFAAEAQSVSRDERLYVLSCYVTPEESPSSTPQFPVITNFGCMAESKNSRSRFIPHGNDAVRFSVDAFVFQGATGQLYMHCSMLVSGSEPTPTAKSCNYDTKTRRWVELFGSNSVCDCCDSSCSSDESAEAVVISSTSWTTGQLRFSTWVLLRIVPSSVVRAEVGVSGRVSGHGRPGVDGAAGRVPVRRRGAEKVPGGDGHGSGMSAHEVHFGLVAVVLLDVRHLSLVLDEAAVRPVVLVRLRDSLEVELVGVALAVDLGHDVLVVVVAQGAAQLVVVHVGFALALAPALGHLIRVGHLELAVGSLPGDDGGVVAVGQQLQQELPQLDLTGAWRETRSVRTTDQRTSANKLPHFSAPTTSDSSIRSEVIHFTKCDLFTVRLGGAAGSWGRNLPTGL</sequence>
<dbReference type="SMART" id="SM00241">
    <property type="entry name" value="ZP"/>
    <property type="match status" value="1"/>
</dbReference>
<dbReference type="Pfam" id="PF00100">
    <property type="entry name" value="Zona_pellucida"/>
    <property type="match status" value="1"/>
</dbReference>
<dbReference type="Pfam" id="PF23344">
    <property type="entry name" value="ZP-N"/>
    <property type="match status" value="1"/>
</dbReference>
<dbReference type="Gene3D" id="2.60.40.3210">
    <property type="entry name" value="Zona pellucida, ZP-N domain"/>
    <property type="match status" value="1"/>
</dbReference>
<dbReference type="PANTHER" id="PTHR11576:SF26">
    <property type="entry name" value="ZONA PELLUCIDA GLYCOPROTEIN 3D TANDEM DUPLICATE 2"/>
    <property type="match status" value="1"/>
</dbReference>
<dbReference type="GO" id="GO:0032190">
    <property type="term" value="F:acrosin binding"/>
    <property type="evidence" value="ECO:0007669"/>
    <property type="project" value="TreeGrafter"/>
</dbReference>
<evidence type="ECO:0000256" key="17">
    <source>
        <dbReference type="SAM" id="SignalP"/>
    </source>
</evidence>
<keyword evidence="10 17" id="KW-0732">Signal</keyword>
<dbReference type="Gene3D" id="2.60.40.4100">
    <property type="entry name" value="Zona pellucida, ZP-C domain"/>
    <property type="match status" value="1"/>
</dbReference>
<feature type="region of interest" description="Disordered" evidence="16">
    <location>
        <begin position="579"/>
        <end position="601"/>
    </location>
</feature>
<dbReference type="Proteomes" id="UP000250572">
    <property type="component" value="Unassembled WGS sequence"/>
</dbReference>
<dbReference type="PANTHER" id="PTHR11576">
    <property type="entry name" value="ZONA PELLUCIDA SPERM-BINDING PROTEIN 3"/>
    <property type="match status" value="1"/>
</dbReference>
<name>A0A315W0H6_GAMAF</name>
<keyword evidence="14" id="KW-0325">Glycoprotein</keyword>
<keyword evidence="9" id="KW-0812">Transmembrane</keyword>
<dbReference type="InterPro" id="IPR042235">
    <property type="entry name" value="ZP-C_dom"/>
</dbReference>
<evidence type="ECO:0000256" key="1">
    <source>
        <dbReference type="ARBA" id="ARBA00004251"/>
    </source>
</evidence>
<comment type="subcellular location">
    <subcellularLocation>
        <location evidence="1">Cell membrane</location>
        <topology evidence="1">Single-pass type I membrane protein</topology>
    </subcellularLocation>
    <subcellularLocation>
        <location evidence="2">Secreted</location>
        <location evidence="2">Extracellular space</location>
        <location evidence="2">Extracellular matrix</location>
    </subcellularLocation>
</comment>
<dbReference type="FunFam" id="2.60.40.3210:FF:000001">
    <property type="entry name" value="Zona pellucida sperm-binding protein 3"/>
    <property type="match status" value="1"/>
</dbReference>
<evidence type="ECO:0000256" key="16">
    <source>
        <dbReference type="SAM" id="MobiDB-lite"/>
    </source>
</evidence>
<protein>
    <recommendedName>
        <fullName evidence="4">Zona pellucida sperm-binding protein 3</fullName>
    </recommendedName>
    <alternativeName>
        <fullName evidence="15">Zona pellucida glycoprotein 3</fullName>
    </alternativeName>
</protein>
<keyword evidence="5" id="KW-1003">Cell membrane</keyword>
<evidence type="ECO:0000256" key="2">
    <source>
        <dbReference type="ARBA" id="ARBA00004498"/>
    </source>
</evidence>
<proteinExistence type="inferred from homology"/>
<comment type="caution">
    <text evidence="19">The sequence shown here is derived from an EMBL/GenBank/DDBJ whole genome shotgun (WGS) entry which is preliminary data.</text>
</comment>
<evidence type="ECO:0000256" key="14">
    <source>
        <dbReference type="ARBA" id="ARBA00023180"/>
    </source>
</evidence>
<dbReference type="EMBL" id="NHOQ01000885">
    <property type="protein sequence ID" value="PWA28242.1"/>
    <property type="molecule type" value="Genomic_DNA"/>
</dbReference>
<keyword evidence="12" id="KW-0472">Membrane</keyword>
<reference evidence="19 20" key="1">
    <citation type="journal article" date="2018" name="G3 (Bethesda)">
        <title>A High-Quality Reference Genome for the Invasive Mosquitofish Gambusia affinis Using a Chicago Library.</title>
        <authorList>
            <person name="Hoffberg S.L."/>
            <person name="Troendle N.J."/>
            <person name="Glenn T.C."/>
            <person name="Mahmud O."/>
            <person name="Louha S."/>
            <person name="Chalopin D."/>
            <person name="Bennetzen J.L."/>
            <person name="Mauricio R."/>
        </authorList>
    </citation>
    <scope>NUCLEOTIDE SEQUENCE [LARGE SCALE GENOMIC DNA]</scope>
    <source>
        <strain evidence="19">NE01/NJP1002.9</strain>
        <tissue evidence="19">Muscle</tissue>
    </source>
</reference>
<dbReference type="FunFam" id="2.60.40.4100:FF:000002">
    <property type="entry name" value="Zona pellucida sperm-binding protein 3"/>
    <property type="match status" value="1"/>
</dbReference>
<evidence type="ECO:0000256" key="4">
    <source>
        <dbReference type="ARBA" id="ARBA00017980"/>
    </source>
</evidence>
<dbReference type="GO" id="GO:0007339">
    <property type="term" value="P:binding of sperm to zona pellucida"/>
    <property type="evidence" value="ECO:0007669"/>
    <property type="project" value="TreeGrafter"/>
</dbReference>
<dbReference type="GO" id="GO:0031012">
    <property type="term" value="C:extracellular matrix"/>
    <property type="evidence" value="ECO:0007669"/>
    <property type="project" value="TreeGrafter"/>
</dbReference>
<evidence type="ECO:0000256" key="6">
    <source>
        <dbReference type="ARBA" id="ARBA00022525"/>
    </source>
</evidence>
<evidence type="ECO:0000313" key="19">
    <source>
        <dbReference type="EMBL" id="PWA28242.1"/>
    </source>
</evidence>
<keyword evidence="13" id="KW-1015">Disulfide bond</keyword>
<feature type="domain" description="ZP" evidence="18">
    <location>
        <begin position="97"/>
        <end position="345"/>
    </location>
</feature>
<accession>A0A315W0H6</accession>
<evidence type="ECO:0000256" key="11">
    <source>
        <dbReference type="ARBA" id="ARBA00022989"/>
    </source>
</evidence>
<keyword evidence="6" id="KW-0964">Secreted</keyword>
<dbReference type="InterPro" id="IPR001507">
    <property type="entry name" value="ZP_dom"/>
</dbReference>
<evidence type="ECO:0000256" key="8">
    <source>
        <dbReference type="ARBA" id="ARBA00022685"/>
    </source>
</evidence>
<dbReference type="AlphaFoldDB" id="A0A315W0H6"/>